<dbReference type="GO" id="GO:0005544">
    <property type="term" value="F:calcium-dependent phospholipid binding"/>
    <property type="evidence" value="ECO:0007669"/>
    <property type="project" value="UniProtKB-KW"/>
</dbReference>
<evidence type="ECO:0000256" key="10">
    <source>
        <dbReference type="ARBA" id="ARBA00023302"/>
    </source>
</evidence>
<protein>
    <recommendedName>
        <fullName evidence="13">Annexin</fullName>
    </recommendedName>
</protein>
<evidence type="ECO:0000256" key="8">
    <source>
        <dbReference type="ARBA" id="ARBA00022837"/>
    </source>
</evidence>
<evidence type="ECO:0000256" key="4">
    <source>
        <dbReference type="ARBA" id="ARBA00011738"/>
    </source>
</evidence>
<dbReference type="GO" id="GO:0012506">
    <property type="term" value="C:vesicle membrane"/>
    <property type="evidence" value="ECO:0007669"/>
    <property type="project" value="TreeGrafter"/>
</dbReference>
<dbReference type="SUPFAM" id="SSF47874">
    <property type="entry name" value="Annexin"/>
    <property type="match status" value="1"/>
</dbReference>
<comment type="function">
    <text evidence="11">Involved in reproduction of the worm. Involved in host-parasite interaction. Delivered into the host cell by means of parasite exosomes. Binds to acidic phospholipid membranes in a calcium-dependent manner in vitro. Causes aggregation of liposomes in the presence of calcium, but not in its absence. Likely to promote membrane fusion. May provide structural integrity within the tegument.</text>
</comment>
<evidence type="ECO:0000256" key="7">
    <source>
        <dbReference type="ARBA" id="ARBA00022737"/>
    </source>
</evidence>
<accession>A0A1B1UTW9</accession>
<evidence type="ECO:0000256" key="3">
    <source>
        <dbReference type="ARBA" id="ARBA00007831"/>
    </source>
</evidence>
<keyword evidence="8" id="KW-0106">Calcium</keyword>
<dbReference type="PANTHER" id="PTHR10502:SF175">
    <property type="entry name" value="ANNEXIN A13"/>
    <property type="match status" value="1"/>
</dbReference>
<evidence type="ECO:0000313" key="14">
    <source>
        <dbReference type="EMBL" id="ANW06232.1"/>
    </source>
</evidence>
<evidence type="ECO:0000256" key="5">
    <source>
        <dbReference type="ARBA" id="ARBA00022525"/>
    </source>
</evidence>
<evidence type="ECO:0000256" key="6">
    <source>
        <dbReference type="ARBA" id="ARBA00022723"/>
    </source>
</evidence>
<evidence type="ECO:0000256" key="13">
    <source>
        <dbReference type="ARBA" id="ARBA00077076"/>
    </source>
</evidence>
<sequence length="350" mass="38579">MTKTKSLRIAADGSIYQPSFVGRSDFDAETLAKELNDAMKGCGTDEKSLVSIIGSCDWDQRIEIASEYKSLFGNDLEEDLSDELSGNFKFLVKICFMHKSQLDAYSMYKAMKGMGTDEDTIVEVLCSLTNDEVENLKTSYGELLESKGKSGRTLESDIKSELGGFLERVCIALLQGMRKEPTDEELDSAMDGNLQAIFNEGLAREQAQQLYDAGENKWGTDEATFLQILARESCWQLQAISTVYEELSGKTLLDAIKSEFSGKSEKALVTILSCAIDRPMAIAKLLHDSMAGLGTCDVKLCRIIVTHAEVDLEAIKTAYEDAYETTLAEDIKGDTSGEYQELLLKLVGAE</sequence>
<dbReference type="GO" id="GO:0005886">
    <property type="term" value="C:plasma membrane"/>
    <property type="evidence" value="ECO:0007669"/>
    <property type="project" value="TreeGrafter"/>
</dbReference>
<keyword evidence="6" id="KW-0479">Metal-binding</keyword>
<dbReference type="InterPro" id="IPR037104">
    <property type="entry name" value="Annexin_sf"/>
</dbReference>
<dbReference type="PROSITE" id="PS51897">
    <property type="entry name" value="ANNEXIN_2"/>
    <property type="match status" value="4"/>
</dbReference>
<dbReference type="SMART" id="SM00335">
    <property type="entry name" value="ANX"/>
    <property type="match status" value="4"/>
</dbReference>
<evidence type="ECO:0000256" key="9">
    <source>
        <dbReference type="ARBA" id="ARBA00023216"/>
    </source>
</evidence>
<evidence type="ECO:0000256" key="2">
    <source>
        <dbReference type="ARBA" id="ARBA00004550"/>
    </source>
</evidence>
<dbReference type="AlphaFoldDB" id="A0A1B1UTW9"/>
<dbReference type="GO" id="GO:0043657">
    <property type="term" value="C:host cell"/>
    <property type="evidence" value="ECO:0007669"/>
    <property type="project" value="UniProtKB-SubCell"/>
</dbReference>
<comment type="subcellular location">
    <subcellularLocation>
        <location evidence="1">Host cell</location>
    </subcellularLocation>
    <subcellularLocation>
        <location evidence="2">Secreted</location>
        <location evidence="2">Extracellular exosome</location>
    </subcellularLocation>
    <subcellularLocation>
        <location evidence="12">Tegument</location>
    </subcellularLocation>
</comment>
<dbReference type="InterPro" id="IPR001464">
    <property type="entry name" value="Annexin"/>
</dbReference>
<keyword evidence="5" id="KW-0964">Secreted</keyword>
<comment type="similarity">
    <text evidence="3">Belongs to the annexin family.</text>
</comment>
<keyword evidence="7" id="KW-0677">Repeat</keyword>
<evidence type="ECO:0000256" key="11">
    <source>
        <dbReference type="ARBA" id="ARBA00059330"/>
    </source>
</evidence>
<evidence type="ECO:0000256" key="12">
    <source>
        <dbReference type="ARBA" id="ARBA00060393"/>
    </source>
</evidence>
<evidence type="ECO:0000256" key="1">
    <source>
        <dbReference type="ARBA" id="ARBA00004340"/>
    </source>
</evidence>
<dbReference type="GO" id="GO:0005634">
    <property type="term" value="C:nucleus"/>
    <property type="evidence" value="ECO:0007669"/>
    <property type="project" value="TreeGrafter"/>
</dbReference>
<keyword evidence="9" id="KW-0041">Annexin</keyword>
<dbReference type="InterPro" id="IPR018502">
    <property type="entry name" value="Annexin_repeat"/>
</dbReference>
<reference evidence="14" key="1">
    <citation type="submission" date="2015-07" db="EMBL/GenBank/DDBJ databases">
        <title>Sequence analysis and stress-related changes of the annexin gene in Neobenedenia melleni.</title>
        <authorList>
            <person name="Shi Y."/>
            <person name="Chen J."/>
        </authorList>
    </citation>
    <scope>NUCLEOTIDE SEQUENCE</scope>
</reference>
<dbReference type="Gene3D" id="1.10.220.10">
    <property type="entry name" value="Annexin"/>
    <property type="match status" value="4"/>
</dbReference>
<dbReference type="FunFam" id="1.10.220.10:FF:000001">
    <property type="entry name" value="Annexin"/>
    <property type="match status" value="1"/>
</dbReference>
<dbReference type="GO" id="GO:0005576">
    <property type="term" value="C:extracellular region"/>
    <property type="evidence" value="ECO:0007669"/>
    <property type="project" value="UniProtKB-SubCell"/>
</dbReference>
<dbReference type="GO" id="GO:0005737">
    <property type="term" value="C:cytoplasm"/>
    <property type="evidence" value="ECO:0007669"/>
    <property type="project" value="TreeGrafter"/>
</dbReference>
<organism evidence="14">
    <name type="scientific">Neobenedenia melleni</name>
    <dbReference type="NCBI Taxonomy" id="280695"/>
    <lineage>
        <taxon>Eukaryota</taxon>
        <taxon>Metazoa</taxon>
        <taxon>Spiralia</taxon>
        <taxon>Lophotrochozoa</taxon>
        <taxon>Platyhelminthes</taxon>
        <taxon>Monogenea</taxon>
        <taxon>Monopisthocotylea</taxon>
        <taxon>Capsalidea</taxon>
        <taxon>Capsalidae</taxon>
        <taxon>Neobenedenia</taxon>
    </lineage>
</organism>
<keyword evidence="10" id="KW-0111">Calcium/phospholipid-binding</keyword>
<dbReference type="EMBL" id="KT314071">
    <property type="protein sequence ID" value="ANW06232.1"/>
    <property type="molecule type" value="mRNA"/>
</dbReference>
<name>A0A1B1UTW9_9PLAT</name>
<dbReference type="PRINTS" id="PR00196">
    <property type="entry name" value="ANNEXIN"/>
</dbReference>
<dbReference type="SMR" id="A0A1B1UTW9"/>
<comment type="subunit">
    <text evidence="4">Homodimer.</text>
</comment>
<dbReference type="PANTHER" id="PTHR10502">
    <property type="entry name" value="ANNEXIN"/>
    <property type="match status" value="1"/>
</dbReference>
<dbReference type="GO" id="GO:0005509">
    <property type="term" value="F:calcium ion binding"/>
    <property type="evidence" value="ECO:0007669"/>
    <property type="project" value="InterPro"/>
</dbReference>
<proteinExistence type="evidence at transcript level"/>
<dbReference type="FunFam" id="1.10.220.10:FF:000005">
    <property type="entry name" value="Annexin"/>
    <property type="match status" value="1"/>
</dbReference>
<dbReference type="FunFam" id="1.10.220.10:FF:000002">
    <property type="entry name" value="Annexin"/>
    <property type="match status" value="1"/>
</dbReference>
<dbReference type="GO" id="GO:0001786">
    <property type="term" value="F:phosphatidylserine binding"/>
    <property type="evidence" value="ECO:0007669"/>
    <property type="project" value="TreeGrafter"/>
</dbReference>
<dbReference type="Pfam" id="PF00191">
    <property type="entry name" value="Annexin"/>
    <property type="match status" value="4"/>
</dbReference>
<gene>
    <name evidence="14" type="primary">ANXB1</name>
</gene>